<keyword evidence="4" id="KW-0997">Cell inner membrane</keyword>
<keyword evidence="7 8" id="KW-0472">Membrane</keyword>
<dbReference type="AlphaFoldDB" id="A0A1F5AYK7"/>
<comment type="subcellular location">
    <subcellularLocation>
        <location evidence="1">Cell inner membrane</location>
        <topology evidence="1">Multi-pass membrane protein</topology>
    </subcellularLocation>
</comment>
<evidence type="ECO:0000256" key="6">
    <source>
        <dbReference type="ARBA" id="ARBA00022989"/>
    </source>
</evidence>
<protein>
    <recommendedName>
        <fullName evidence="9">Type II secretion system protein GspF domain-containing protein</fullName>
    </recommendedName>
</protein>
<evidence type="ECO:0000259" key="9">
    <source>
        <dbReference type="Pfam" id="PF00482"/>
    </source>
</evidence>
<dbReference type="EMBL" id="MEYI01000044">
    <property type="protein sequence ID" value="OGD23327.1"/>
    <property type="molecule type" value="Genomic_DNA"/>
</dbReference>
<sequence length="410" mass="44927">MPIFTYSARAMDGQIKRGTQEAKDKEDLAHMLRGQGFMLTAVEEGKKGGGGLASLNTAVEKLSLFKGISLEAKLMFTRNLAVMIGAGLALNRALSVLQEQTENKKFKVIIGDIAENVQAGKPFSECMAMHPAAFPDLYVNMVRIGETAGNLEEVLNSMADQMKKDHDIISRVRGALMYPAVIFTVMLIVGYLMMILVVPKLAATFADIGAELPMSTKVLIILSNIMLNYWYLALVGIVALIFGMRIVLKTTQGKKGLDALILRLPVIKGLSRKLNSARFCRTLGILVDSGVPIVKALEILSKTLSNHYFSESLYQASLEIQKGKTMYESLKNYTTLYPPLVTQMIAVGEETGSLTKVLTKLADFYEDEVNNLTKNLSTIIEPVMMVVIGAGVGFFALSMITPMYSVMNNI</sequence>
<evidence type="ECO:0000256" key="3">
    <source>
        <dbReference type="ARBA" id="ARBA00022475"/>
    </source>
</evidence>
<dbReference type="PRINTS" id="PR00812">
    <property type="entry name" value="BCTERIALGSPF"/>
</dbReference>
<comment type="caution">
    <text evidence="10">The sequence shown here is derived from an EMBL/GenBank/DDBJ whole genome shotgun (WGS) entry which is preliminary data.</text>
</comment>
<feature type="transmembrane region" description="Helical" evidence="8">
    <location>
        <begin position="176"/>
        <end position="198"/>
    </location>
</feature>
<dbReference type="Proteomes" id="UP000176639">
    <property type="component" value="Unassembled WGS sequence"/>
</dbReference>
<reference evidence="10 11" key="1">
    <citation type="journal article" date="2016" name="Nat. Commun.">
        <title>Thousands of microbial genomes shed light on interconnected biogeochemical processes in an aquifer system.</title>
        <authorList>
            <person name="Anantharaman K."/>
            <person name="Brown C.T."/>
            <person name="Hug L.A."/>
            <person name="Sharon I."/>
            <person name="Castelle C.J."/>
            <person name="Probst A.J."/>
            <person name="Thomas B.C."/>
            <person name="Singh A."/>
            <person name="Wilkins M.J."/>
            <person name="Karaoz U."/>
            <person name="Brodie E.L."/>
            <person name="Williams K.H."/>
            <person name="Hubbard S.S."/>
            <person name="Banfield J.F."/>
        </authorList>
    </citation>
    <scope>NUCLEOTIDE SEQUENCE [LARGE SCALE GENOMIC DNA]</scope>
</reference>
<evidence type="ECO:0000313" key="10">
    <source>
        <dbReference type="EMBL" id="OGD23327.1"/>
    </source>
</evidence>
<feature type="transmembrane region" description="Helical" evidence="8">
    <location>
        <begin position="383"/>
        <end position="404"/>
    </location>
</feature>
<accession>A0A1F5AYK7</accession>
<dbReference type="Pfam" id="PF00482">
    <property type="entry name" value="T2SSF"/>
    <property type="match status" value="2"/>
</dbReference>
<evidence type="ECO:0000256" key="8">
    <source>
        <dbReference type="SAM" id="Phobius"/>
    </source>
</evidence>
<comment type="similarity">
    <text evidence="2">Belongs to the GSP F family.</text>
</comment>
<name>A0A1F5AYK7_9BACT</name>
<evidence type="ECO:0000313" key="11">
    <source>
        <dbReference type="Proteomes" id="UP000176639"/>
    </source>
</evidence>
<dbReference type="Gene3D" id="1.20.81.30">
    <property type="entry name" value="Type II secretion system (T2SS), domain F"/>
    <property type="match status" value="2"/>
</dbReference>
<feature type="domain" description="Type II secretion system protein GspF" evidence="9">
    <location>
        <begin position="76"/>
        <end position="199"/>
    </location>
</feature>
<gene>
    <name evidence="10" type="ORF">A2Z10_01380</name>
</gene>
<evidence type="ECO:0000256" key="4">
    <source>
        <dbReference type="ARBA" id="ARBA00022519"/>
    </source>
</evidence>
<dbReference type="GO" id="GO:0015628">
    <property type="term" value="P:protein secretion by the type II secretion system"/>
    <property type="evidence" value="ECO:0007669"/>
    <property type="project" value="TreeGrafter"/>
</dbReference>
<dbReference type="InterPro" id="IPR042094">
    <property type="entry name" value="T2SS_GspF_sf"/>
</dbReference>
<evidence type="ECO:0000256" key="7">
    <source>
        <dbReference type="ARBA" id="ARBA00023136"/>
    </source>
</evidence>
<dbReference type="FunFam" id="1.20.81.30:FF:000001">
    <property type="entry name" value="Type II secretion system protein F"/>
    <property type="match status" value="2"/>
</dbReference>
<feature type="domain" description="Type II secretion system protein GspF" evidence="9">
    <location>
        <begin position="279"/>
        <end position="402"/>
    </location>
</feature>
<dbReference type="GO" id="GO:0005886">
    <property type="term" value="C:plasma membrane"/>
    <property type="evidence" value="ECO:0007669"/>
    <property type="project" value="UniProtKB-SubCell"/>
</dbReference>
<evidence type="ECO:0000256" key="5">
    <source>
        <dbReference type="ARBA" id="ARBA00022692"/>
    </source>
</evidence>
<dbReference type="InterPro" id="IPR018076">
    <property type="entry name" value="T2SS_GspF_dom"/>
</dbReference>
<feature type="transmembrane region" description="Helical" evidence="8">
    <location>
        <begin position="218"/>
        <end position="242"/>
    </location>
</feature>
<organism evidence="10 11">
    <name type="scientific">Candidatus Azambacteria bacterium RBG_16_47_10</name>
    <dbReference type="NCBI Taxonomy" id="1797292"/>
    <lineage>
        <taxon>Bacteria</taxon>
        <taxon>Candidatus Azamiibacteriota</taxon>
    </lineage>
</organism>
<keyword evidence="3" id="KW-1003">Cell membrane</keyword>
<evidence type="ECO:0000256" key="2">
    <source>
        <dbReference type="ARBA" id="ARBA00005745"/>
    </source>
</evidence>
<dbReference type="InterPro" id="IPR003004">
    <property type="entry name" value="GspF/PilC"/>
</dbReference>
<keyword evidence="5 8" id="KW-0812">Transmembrane</keyword>
<keyword evidence="6 8" id="KW-1133">Transmembrane helix</keyword>
<dbReference type="PANTHER" id="PTHR30012:SF0">
    <property type="entry name" value="TYPE II SECRETION SYSTEM PROTEIN F-RELATED"/>
    <property type="match status" value="1"/>
</dbReference>
<proteinExistence type="inferred from homology"/>
<dbReference type="PANTHER" id="PTHR30012">
    <property type="entry name" value="GENERAL SECRETION PATHWAY PROTEIN"/>
    <property type="match status" value="1"/>
</dbReference>
<evidence type="ECO:0000256" key="1">
    <source>
        <dbReference type="ARBA" id="ARBA00004429"/>
    </source>
</evidence>